<evidence type="ECO:0000313" key="3">
    <source>
        <dbReference type="Proteomes" id="UP000828390"/>
    </source>
</evidence>
<accession>A0A9D3Z758</accession>
<name>A0A9D3Z758_DREPO</name>
<keyword evidence="3" id="KW-1185">Reference proteome</keyword>
<gene>
    <name evidence="2" type="ORF">DPMN_071718</name>
</gene>
<dbReference type="Proteomes" id="UP000828390">
    <property type="component" value="Unassembled WGS sequence"/>
</dbReference>
<evidence type="ECO:0000256" key="1">
    <source>
        <dbReference type="SAM" id="MobiDB-lite"/>
    </source>
</evidence>
<dbReference type="EMBL" id="JAIWYP010000014">
    <property type="protein sequence ID" value="KAH3712041.1"/>
    <property type="molecule type" value="Genomic_DNA"/>
</dbReference>
<evidence type="ECO:0000313" key="2">
    <source>
        <dbReference type="EMBL" id="KAH3712041.1"/>
    </source>
</evidence>
<reference evidence="2" key="2">
    <citation type="submission" date="2020-11" db="EMBL/GenBank/DDBJ databases">
        <authorList>
            <person name="McCartney M.A."/>
            <person name="Auch B."/>
            <person name="Kono T."/>
            <person name="Mallez S."/>
            <person name="Becker A."/>
            <person name="Gohl D.M."/>
            <person name="Silverstein K.A.T."/>
            <person name="Koren S."/>
            <person name="Bechman K.B."/>
            <person name="Herman A."/>
            <person name="Abrahante J.E."/>
            <person name="Garbe J."/>
        </authorList>
    </citation>
    <scope>NUCLEOTIDE SEQUENCE</scope>
    <source>
        <strain evidence="2">Duluth1</strain>
        <tissue evidence="2">Whole animal</tissue>
    </source>
</reference>
<organism evidence="2 3">
    <name type="scientific">Dreissena polymorpha</name>
    <name type="common">Zebra mussel</name>
    <name type="synonym">Mytilus polymorpha</name>
    <dbReference type="NCBI Taxonomy" id="45954"/>
    <lineage>
        <taxon>Eukaryota</taxon>
        <taxon>Metazoa</taxon>
        <taxon>Spiralia</taxon>
        <taxon>Lophotrochozoa</taxon>
        <taxon>Mollusca</taxon>
        <taxon>Bivalvia</taxon>
        <taxon>Autobranchia</taxon>
        <taxon>Heteroconchia</taxon>
        <taxon>Euheterodonta</taxon>
        <taxon>Imparidentia</taxon>
        <taxon>Neoheterodontei</taxon>
        <taxon>Myida</taxon>
        <taxon>Dreissenoidea</taxon>
        <taxon>Dreissenidae</taxon>
        <taxon>Dreissena</taxon>
    </lineage>
</organism>
<sequence length="140" mass="16093">MESDSEESTTESGQGLDRSTFSSKEQNRRFSTGDFIIEETGSAVQVESSFQRKLLRRPSGKRSVRKVGIDYGLVLNREAVNCSRFASRRNAICDPFRMLLPQYRREELQANVDRRKTSVSRKVSHFLTVSLDLNRDEELI</sequence>
<feature type="region of interest" description="Disordered" evidence="1">
    <location>
        <begin position="1"/>
        <end position="27"/>
    </location>
</feature>
<protein>
    <submittedName>
        <fullName evidence="2">Uncharacterized protein</fullName>
    </submittedName>
</protein>
<comment type="caution">
    <text evidence="2">The sequence shown here is derived from an EMBL/GenBank/DDBJ whole genome shotgun (WGS) entry which is preliminary data.</text>
</comment>
<proteinExistence type="predicted"/>
<reference evidence="2" key="1">
    <citation type="journal article" date="2019" name="bioRxiv">
        <title>The Genome of the Zebra Mussel, Dreissena polymorpha: A Resource for Invasive Species Research.</title>
        <authorList>
            <person name="McCartney M.A."/>
            <person name="Auch B."/>
            <person name="Kono T."/>
            <person name="Mallez S."/>
            <person name="Zhang Y."/>
            <person name="Obille A."/>
            <person name="Becker A."/>
            <person name="Abrahante J.E."/>
            <person name="Garbe J."/>
            <person name="Badalamenti J.P."/>
            <person name="Herman A."/>
            <person name="Mangelson H."/>
            <person name="Liachko I."/>
            <person name="Sullivan S."/>
            <person name="Sone E.D."/>
            <person name="Koren S."/>
            <person name="Silverstein K.A.T."/>
            <person name="Beckman K.B."/>
            <person name="Gohl D.M."/>
        </authorList>
    </citation>
    <scope>NUCLEOTIDE SEQUENCE</scope>
    <source>
        <strain evidence="2">Duluth1</strain>
        <tissue evidence="2">Whole animal</tissue>
    </source>
</reference>
<dbReference type="AlphaFoldDB" id="A0A9D3Z758"/>